<proteinExistence type="predicted"/>
<evidence type="ECO:0000256" key="5">
    <source>
        <dbReference type="ARBA" id="ARBA00023315"/>
    </source>
</evidence>
<accession>A0A8X6FHW0</accession>
<keyword evidence="5" id="KW-0012">Acyltransferase</keyword>
<evidence type="ECO:0000256" key="6">
    <source>
        <dbReference type="ARBA" id="ARBA00048109"/>
    </source>
</evidence>
<dbReference type="GO" id="GO:0004144">
    <property type="term" value="F:diacylglycerol O-acyltransferase activity"/>
    <property type="evidence" value="ECO:0007669"/>
    <property type="project" value="UniProtKB-EC"/>
</dbReference>
<dbReference type="OrthoDB" id="619536at2759"/>
<dbReference type="GO" id="GO:0005886">
    <property type="term" value="C:plasma membrane"/>
    <property type="evidence" value="ECO:0007669"/>
    <property type="project" value="TreeGrafter"/>
</dbReference>
<comment type="caution">
    <text evidence="8">The sequence shown here is derived from an EMBL/GenBank/DDBJ whole genome shotgun (WGS) entry which is preliminary data.</text>
</comment>
<dbReference type="Proteomes" id="UP000887116">
    <property type="component" value="Unassembled WGS sequence"/>
</dbReference>
<dbReference type="Pfam" id="PF03007">
    <property type="entry name" value="WS_DGAT_cat"/>
    <property type="match status" value="1"/>
</dbReference>
<dbReference type="EMBL" id="BMAO01022243">
    <property type="protein sequence ID" value="GFQ80588.1"/>
    <property type="molecule type" value="Genomic_DNA"/>
</dbReference>
<evidence type="ECO:0000256" key="3">
    <source>
        <dbReference type="ARBA" id="ARBA00013244"/>
    </source>
</evidence>
<gene>
    <name evidence="8" type="primary">AVEN_154654_1</name>
    <name evidence="8" type="ORF">TNCT_704681</name>
</gene>
<keyword evidence="9" id="KW-1185">Reference proteome</keyword>
<comment type="pathway">
    <text evidence="1">Glycerolipid metabolism; triacylglycerol biosynthesis.</text>
</comment>
<evidence type="ECO:0000313" key="8">
    <source>
        <dbReference type="EMBL" id="GFQ80588.1"/>
    </source>
</evidence>
<protein>
    <recommendedName>
        <fullName evidence="3">diacylglycerol O-acyltransferase</fullName>
        <ecNumber evidence="3">2.3.1.20</ecNumber>
    </recommendedName>
</protein>
<evidence type="ECO:0000256" key="2">
    <source>
        <dbReference type="ARBA" id="ARBA00005189"/>
    </source>
</evidence>
<evidence type="ECO:0000256" key="1">
    <source>
        <dbReference type="ARBA" id="ARBA00004771"/>
    </source>
</evidence>
<dbReference type="AlphaFoldDB" id="A0A8X6FHW0"/>
<sequence>MEVSDIEDERESPTEQTALETPVIIPQYMKNVPIKKIRHPTERSIVPTVILSTAFVVGGLAFGLPVVATLTVAVVFAGMVRIAVAFCCASRMGYGFAGCTGLLSATDAFWLHDSHFNCYVAHCLFFVERGLDVRTTREILQSRVIEKTTENGERAFARFTQKVVSASAGYCWVDDSEFDIEKHVFEEARRVRTRHQLRDLISSLMSHPLAPNRPLWEVRMVKNYGYARDTVLIVRVHHALGDGITFIKILSNFLADHPQMLRLKPRIGGTTFPLNVFRAAVVAPLTLLTWLCTRRDYNPISHRQPLSGKRNIGWSSGIRFAAVDRIRQVTHCSVNDILMAAARGAIRDYFRHHCGVHSPPDVTVRPQILNIIVTIPF</sequence>
<dbReference type="PANTHER" id="PTHR31650:SF1">
    <property type="entry name" value="WAX ESTER SYNTHASE_DIACYLGLYCEROL ACYLTRANSFERASE 4-RELATED"/>
    <property type="match status" value="1"/>
</dbReference>
<dbReference type="InterPro" id="IPR045034">
    <property type="entry name" value="O-acyltransferase_WSD1-like"/>
</dbReference>
<feature type="domain" description="O-acyltransferase WSD1-like N-terminal" evidence="7">
    <location>
        <begin position="148"/>
        <end position="259"/>
    </location>
</feature>
<dbReference type="InterPro" id="IPR004255">
    <property type="entry name" value="O-acyltransferase_WSD1_N"/>
</dbReference>
<dbReference type="GO" id="GO:0019432">
    <property type="term" value="P:triglyceride biosynthetic process"/>
    <property type="evidence" value="ECO:0007669"/>
    <property type="project" value="TreeGrafter"/>
</dbReference>
<name>A0A8X6FHW0_TRICU</name>
<comment type="catalytic activity">
    <reaction evidence="6">
        <text>an acyl-CoA + a 1,2-diacyl-sn-glycerol = a triacyl-sn-glycerol + CoA</text>
        <dbReference type="Rhea" id="RHEA:10868"/>
        <dbReference type="ChEBI" id="CHEBI:17815"/>
        <dbReference type="ChEBI" id="CHEBI:57287"/>
        <dbReference type="ChEBI" id="CHEBI:58342"/>
        <dbReference type="ChEBI" id="CHEBI:64615"/>
        <dbReference type="EC" id="2.3.1.20"/>
    </reaction>
</comment>
<dbReference type="EC" id="2.3.1.20" evidence="3"/>
<evidence type="ECO:0000256" key="4">
    <source>
        <dbReference type="ARBA" id="ARBA00022679"/>
    </source>
</evidence>
<evidence type="ECO:0000259" key="7">
    <source>
        <dbReference type="Pfam" id="PF03007"/>
    </source>
</evidence>
<dbReference type="PANTHER" id="PTHR31650">
    <property type="entry name" value="O-ACYLTRANSFERASE (WSD1-LIKE) FAMILY PROTEIN"/>
    <property type="match status" value="1"/>
</dbReference>
<evidence type="ECO:0000313" key="9">
    <source>
        <dbReference type="Proteomes" id="UP000887116"/>
    </source>
</evidence>
<comment type="pathway">
    <text evidence="2">Lipid metabolism.</text>
</comment>
<organism evidence="8 9">
    <name type="scientific">Trichonephila clavata</name>
    <name type="common">Joro spider</name>
    <name type="synonym">Nephila clavata</name>
    <dbReference type="NCBI Taxonomy" id="2740835"/>
    <lineage>
        <taxon>Eukaryota</taxon>
        <taxon>Metazoa</taxon>
        <taxon>Ecdysozoa</taxon>
        <taxon>Arthropoda</taxon>
        <taxon>Chelicerata</taxon>
        <taxon>Arachnida</taxon>
        <taxon>Araneae</taxon>
        <taxon>Araneomorphae</taxon>
        <taxon>Entelegynae</taxon>
        <taxon>Araneoidea</taxon>
        <taxon>Nephilidae</taxon>
        <taxon>Trichonephila</taxon>
    </lineage>
</organism>
<dbReference type="SUPFAM" id="SSF52777">
    <property type="entry name" value="CoA-dependent acyltransferases"/>
    <property type="match status" value="1"/>
</dbReference>
<reference evidence="8" key="1">
    <citation type="submission" date="2020-07" db="EMBL/GenBank/DDBJ databases">
        <title>Multicomponent nature underlies the extraordinary mechanical properties of spider dragline silk.</title>
        <authorList>
            <person name="Kono N."/>
            <person name="Nakamura H."/>
            <person name="Mori M."/>
            <person name="Yoshida Y."/>
            <person name="Ohtoshi R."/>
            <person name="Malay A.D."/>
            <person name="Moran D.A.P."/>
            <person name="Tomita M."/>
            <person name="Numata K."/>
            <person name="Arakawa K."/>
        </authorList>
    </citation>
    <scope>NUCLEOTIDE SEQUENCE</scope>
</reference>
<keyword evidence="4" id="KW-0808">Transferase</keyword>